<dbReference type="NCBIfam" id="TIGR03165">
    <property type="entry name" value="F1F0_chp_2"/>
    <property type="match status" value="1"/>
</dbReference>
<proteinExistence type="predicted"/>
<protein>
    <recommendedName>
        <fullName evidence="5">ATP synthase subunit I</fullName>
    </recommendedName>
</protein>
<evidence type="ECO:0000313" key="3">
    <source>
        <dbReference type="EMBL" id="ACN14447.1"/>
    </source>
</evidence>
<evidence type="ECO:0000256" key="1">
    <source>
        <dbReference type="SAM" id="MobiDB-lite"/>
    </source>
</evidence>
<gene>
    <name evidence="3" type="ordered locus">HRM2_13360</name>
</gene>
<evidence type="ECO:0000313" key="4">
    <source>
        <dbReference type="Proteomes" id="UP000000442"/>
    </source>
</evidence>
<dbReference type="AlphaFoldDB" id="C0Q8V7"/>
<dbReference type="InterPro" id="IPR017581">
    <property type="entry name" value="AtpR-like"/>
</dbReference>
<name>C0Q8V7_DESAH</name>
<organism evidence="3 4">
    <name type="scientific">Desulforapulum autotrophicum (strain ATCC 43914 / DSM 3382 / VKM B-1955 / HRM2)</name>
    <name type="common">Desulfobacterium autotrophicum</name>
    <dbReference type="NCBI Taxonomy" id="177437"/>
    <lineage>
        <taxon>Bacteria</taxon>
        <taxon>Pseudomonadati</taxon>
        <taxon>Thermodesulfobacteriota</taxon>
        <taxon>Desulfobacteria</taxon>
        <taxon>Desulfobacterales</taxon>
        <taxon>Desulfobacteraceae</taxon>
        <taxon>Desulforapulum</taxon>
    </lineage>
</organism>
<keyword evidence="4" id="KW-1185">Reference proteome</keyword>
<dbReference type="Proteomes" id="UP000000442">
    <property type="component" value="Chromosome"/>
</dbReference>
<feature type="transmembrane region" description="Helical" evidence="2">
    <location>
        <begin position="39"/>
        <end position="59"/>
    </location>
</feature>
<dbReference type="KEGG" id="dat:HRM2_13360"/>
<feature type="region of interest" description="Disordered" evidence="1">
    <location>
        <begin position="88"/>
        <end position="109"/>
    </location>
</feature>
<keyword evidence="2" id="KW-0812">Transmembrane</keyword>
<evidence type="ECO:0000256" key="2">
    <source>
        <dbReference type="SAM" id="Phobius"/>
    </source>
</evidence>
<dbReference type="EMBL" id="CP001087">
    <property type="protein sequence ID" value="ACN14447.1"/>
    <property type="molecule type" value="Genomic_DNA"/>
</dbReference>
<dbReference type="RefSeq" id="WP_015903234.1">
    <property type="nucleotide sequence ID" value="NC_012108.1"/>
</dbReference>
<dbReference type="STRING" id="177437.HRM2_13360"/>
<keyword evidence="2" id="KW-0472">Membrane</keyword>
<reference evidence="3 4" key="1">
    <citation type="journal article" date="2009" name="Environ. Microbiol.">
        <title>Genome sequence of Desulfobacterium autotrophicum HRM2, a marine sulfate reducer oxidizing organic carbon completely to carbon dioxide.</title>
        <authorList>
            <person name="Strittmatter A.W."/>
            <person name="Liesegang H."/>
            <person name="Rabus R."/>
            <person name="Decker I."/>
            <person name="Amann J."/>
            <person name="Andres S."/>
            <person name="Henne A."/>
            <person name="Fricke W.F."/>
            <person name="Martinez-Arias R."/>
            <person name="Bartels D."/>
            <person name="Goesmann A."/>
            <person name="Krause L."/>
            <person name="Puehler A."/>
            <person name="Klenk H.P."/>
            <person name="Richter M."/>
            <person name="Schuler M."/>
            <person name="Gloeckner F.O."/>
            <person name="Meyerdierks A."/>
            <person name="Gottschalk G."/>
            <person name="Amann R."/>
        </authorList>
    </citation>
    <scope>NUCLEOTIDE SEQUENCE [LARGE SCALE GENOMIC DNA]</scope>
    <source>
        <strain evidence="4">ATCC 43914 / DSM 3382 / HRM2</strain>
    </source>
</reference>
<dbReference type="HOGENOM" id="CLU_155951_1_0_7"/>
<accession>C0Q8V7</accession>
<feature type="transmembrane region" description="Helical" evidence="2">
    <location>
        <begin position="65"/>
        <end position="82"/>
    </location>
</feature>
<feature type="transmembrane region" description="Helical" evidence="2">
    <location>
        <begin position="6"/>
        <end position="27"/>
    </location>
</feature>
<keyword evidence="2" id="KW-1133">Transmembrane helix</keyword>
<dbReference type="Pfam" id="PF12966">
    <property type="entry name" value="AtpR"/>
    <property type="match status" value="1"/>
</dbReference>
<evidence type="ECO:0008006" key="5">
    <source>
        <dbReference type="Google" id="ProtNLM"/>
    </source>
</evidence>
<sequence>MPPPLRYFLLFLTGSLAGLFYFGGLWLTLKQTLNRPRGAVWIFISFILRTAVVVTLFVILMENDFYRILVLMAGFIWVRFLFTSRMKKPKTTLPGGRNSDILTRSDHPL</sequence>